<dbReference type="Pfam" id="PF01261">
    <property type="entry name" value="AP_endonuc_2"/>
    <property type="match status" value="1"/>
</dbReference>
<evidence type="ECO:0000313" key="3">
    <source>
        <dbReference type="EMBL" id="KAJ7768200.1"/>
    </source>
</evidence>
<reference evidence="3" key="1">
    <citation type="submission" date="2023-03" db="EMBL/GenBank/DDBJ databases">
        <title>Massive genome expansion in bonnet fungi (Mycena s.s.) driven by repeated elements and novel gene families across ecological guilds.</title>
        <authorList>
            <consortium name="Lawrence Berkeley National Laboratory"/>
            <person name="Harder C.B."/>
            <person name="Miyauchi S."/>
            <person name="Viragh M."/>
            <person name="Kuo A."/>
            <person name="Thoen E."/>
            <person name="Andreopoulos B."/>
            <person name="Lu D."/>
            <person name="Skrede I."/>
            <person name="Drula E."/>
            <person name="Henrissat B."/>
            <person name="Morin E."/>
            <person name="Kohler A."/>
            <person name="Barry K."/>
            <person name="LaButti K."/>
            <person name="Morin E."/>
            <person name="Salamov A."/>
            <person name="Lipzen A."/>
            <person name="Mereny Z."/>
            <person name="Hegedus B."/>
            <person name="Baldrian P."/>
            <person name="Stursova M."/>
            <person name="Weitz H."/>
            <person name="Taylor A."/>
            <person name="Grigoriev I.V."/>
            <person name="Nagy L.G."/>
            <person name="Martin F."/>
            <person name="Kauserud H."/>
        </authorList>
    </citation>
    <scope>NUCLEOTIDE SEQUENCE</scope>
    <source>
        <strain evidence="3">CBHHK182m</strain>
    </source>
</reference>
<gene>
    <name evidence="3" type="ORF">B0H16DRAFT_1716223</name>
</gene>
<dbReference type="PANTHER" id="PTHR12110">
    <property type="entry name" value="HYDROXYPYRUVATE ISOMERASE"/>
    <property type="match status" value="1"/>
</dbReference>
<feature type="domain" description="Xylose isomerase-like TIM barrel" evidence="2">
    <location>
        <begin position="25"/>
        <end position="334"/>
    </location>
</feature>
<dbReference type="PANTHER" id="PTHR12110:SF21">
    <property type="entry name" value="XYLOSE ISOMERASE-LIKE TIM BARREL DOMAIN-CONTAINING PROTEIN"/>
    <property type="match status" value="1"/>
</dbReference>
<proteinExistence type="predicted"/>
<dbReference type="InterPro" id="IPR050312">
    <property type="entry name" value="IolE/XylAMocC-like"/>
</dbReference>
<dbReference type="InterPro" id="IPR036237">
    <property type="entry name" value="Xyl_isomerase-like_sf"/>
</dbReference>
<dbReference type="EMBL" id="JARKIB010000020">
    <property type="protein sequence ID" value="KAJ7768200.1"/>
    <property type="molecule type" value="Genomic_DNA"/>
</dbReference>
<dbReference type="GO" id="GO:0016853">
    <property type="term" value="F:isomerase activity"/>
    <property type="evidence" value="ECO:0007669"/>
    <property type="project" value="UniProtKB-KW"/>
</dbReference>
<accession>A0AAD7JMP0</accession>
<dbReference type="Proteomes" id="UP001215598">
    <property type="component" value="Unassembled WGS sequence"/>
</dbReference>
<protein>
    <submittedName>
        <fullName evidence="3">Xylose isomerase-like protein</fullName>
    </submittedName>
</protein>
<dbReference type="Gene3D" id="3.20.20.150">
    <property type="entry name" value="Divalent-metal-dependent TIM barrel enzymes"/>
    <property type="match status" value="1"/>
</dbReference>
<feature type="compositionally biased region" description="Polar residues" evidence="1">
    <location>
        <begin position="451"/>
        <end position="463"/>
    </location>
</feature>
<feature type="compositionally biased region" description="Basic and acidic residues" evidence="1">
    <location>
        <begin position="439"/>
        <end position="450"/>
    </location>
</feature>
<feature type="region of interest" description="Disordered" evidence="1">
    <location>
        <begin position="439"/>
        <end position="473"/>
    </location>
</feature>
<dbReference type="InterPro" id="IPR013022">
    <property type="entry name" value="Xyl_isomerase-like_TIM-brl"/>
</dbReference>
<organism evidence="3 4">
    <name type="scientific">Mycena metata</name>
    <dbReference type="NCBI Taxonomy" id="1033252"/>
    <lineage>
        <taxon>Eukaryota</taxon>
        <taxon>Fungi</taxon>
        <taxon>Dikarya</taxon>
        <taxon>Basidiomycota</taxon>
        <taxon>Agaricomycotina</taxon>
        <taxon>Agaricomycetes</taxon>
        <taxon>Agaricomycetidae</taxon>
        <taxon>Agaricales</taxon>
        <taxon>Marasmiineae</taxon>
        <taxon>Mycenaceae</taxon>
        <taxon>Mycena</taxon>
    </lineage>
</organism>
<evidence type="ECO:0000256" key="1">
    <source>
        <dbReference type="SAM" id="MobiDB-lite"/>
    </source>
</evidence>
<dbReference type="AlphaFoldDB" id="A0AAD7JMP0"/>
<name>A0AAD7JMP0_9AGAR</name>
<sequence length="496" mass="54116">MSPKFAIASLSLGNCAHHNLPTKIRTAASLGYDGIEIFIPDFEAFVDEVRGPGLHCDLFPDGRPSTEDCLEVECAKAIARLCDSVNIAIPVLQPLRGFENFASPTALGGGGLAAALQEAERWLKLMPHLNTSLLLVCSNYIEPKDHPFAPFDPATEPIPPISTHPRTRTVPPGPAPSPFFPPPTQDQLSMYLDTQVEAFTALGEIAERYGVRIGYEPLAWGTMVDNWEEVWDVVRRVDRKNVGVILDSFNCLANQYADPTVSSTFLRNSASCSRTPISIPASQKHELVTTHLHPQNATHSALLQNLALLALTIPGDKIFLYQVADAGPPCSSSSTIEPTPCAPARMTWSRAARLFPCEEERGGWLPVTDMSLAVAEAGYPALGNDAREDVNAWWSLEVFNNSLMEPRPECVAEHGVRGLVGVRTLWERVCARIEAVKDDREVQSPTHTDDSQSSDGGTVLSDSETSEEIRDKAVGDDCKAGRRKFSTQWMDGCIVG</sequence>
<comment type="caution">
    <text evidence="3">The sequence shown here is derived from an EMBL/GenBank/DDBJ whole genome shotgun (WGS) entry which is preliminary data.</text>
</comment>
<keyword evidence="3" id="KW-0413">Isomerase</keyword>
<evidence type="ECO:0000259" key="2">
    <source>
        <dbReference type="Pfam" id="PF01261"/>
    </source>
</evidence>
<evidence type="ECO:0000313" key="4">
    <source>
        <dbReference type="Proteomes" id="UP001215598"/>
    </source>
</evidence>
<keyword evidence="4" id="KW-1185">Reference proteome</keyword>
<dbReference type="SUPFAM" id="SSF51658">
    <property type="entry name" value="Xylose isomerase-like"/>
    <property type="match status" value="1"/>
</dbReference>